<dbReference type="AlphaFoldDB" id="A0A485LM45"/>
<dbReference type="InterPro" id="IPR013783">
    <property type="entry name" value="Ig-like_fold"/>
</dbReference>
<evidence type="ECO:0000256" key="5">
    <source>
        <dbReference type="ARBA" id="ARBA00022801"/>
    </source>
</evidence>
<dbReference type="Gene3D" id="2.60.40.10">
    <property type="entry name" value="Immunoglobulins"/>
    <property type="match status" value="1"/>
</dbReference>
<evidence type="ECO:0000256" key="4">
    <source>
        <dbReference type="ARBA" id="ARBA00022729"/>
    </source>
</evidence>
<dbReference type="PANTHER" id="PTHR30620:SF16">
    <property type="entry name" value="LYSOSOMAL BETA GLUCOSIDASE"/>
    <property type="match status" value="1"/>
</dbReference>
<dbReference type="InterPro" id="IPR036962">
    <property type="entry name" value="Glyco_hydro_3_N_sf"/>
</dbReference>
<feature type="domain" description="Glycoside hydrolase family 3 C-terminal" evidence="7">
    <location>
        <begin position="140"/>
        <end position="306"/>
    </location>
</feature>
<keyword evidence="4" id="KW-0732">Signal</keyword>
<dbReference type="SUPFAM" id="SSF51445">
    <property type="entry name" value="(Trans)glycosidases"/>
    <property type="match status" value="1"/>
</dbReference>
<evidence type="ECO:0000256" key="2">
    <source>
        <dbReference type="ARBA" id="ARBA00005336"/>
    </source>
</evidence>
<keyword evidence="10" id="KW-1185">Reference proteome</keyword>
<evidence type="ECO:0000313" key="10">
    <source>
        <dbReference type="Proteomes" id="UP000332933"/>
    </source>
</evidence>
<organism evidence="9 10">
    <name type="scientific">Aphanomyces stellatus</name>
    <dbReference type="NCBI Taxonomy" id="120398"/>
    <lineage>
        <taxon>Eukaryota</taxon>
        <taxon>Sar</taxon>
        <taxon>Stramenopiles</taxon>
        <taxon>Oomycota</taxon>
        <taxon>Saprolegniomycetes</taxon>
        <taxon>Saprolegniales</taxon>
        <taxon>Verrucalvaceae</taxon>
        <taxon>Aphanomyces</taxon>
    </lineage>
</organism>
<dbReference type="EMBL" id="CAADRA010007256">
    <property type="protein sequence ID" value="VFT99843.1"/>
    <property type="molecule type" value="Genomic_DNA"/>
</dbReference>
<proteinExistence type="inferred from homology"/>
<dbReference type="PANTHER" id="PTHR30620">
    <property type="entry name" value="PERIPLASMIC BETA-GLUCOSIDASE-RELATED"/>
    <property type="match status" value="1"/>
</dbReference>
<dbReference type="OrthoDB" id="78731at2759"/>
<name>A0A485LM45_9STRA</name>
<dbReference type="Pfam" id="PF01915">
    <property type="entry name" value="Glyco_hydro_3_C"/>
    <property type="match status" value="1"/>
</dbReference>
<comment type="similarity">
    <text evidence="2">Belongs to the glycosyl hydrolase 3 family.</text>
</comment>
<dbReference type="InterPro" id="IPR051915">
    <property type="entry name" value="Cellulose_Degrad_GH3"/>
</dbReference>
<dbReference type="Gene3D" id="3.20.20.300">
    <property type="entry name" value="Glycoside hydrolase, family 3, N-terminal domain"/>
    <property type="match status" value="1"/>
</dbReference>
<accession>A0A485LM45</accession>
<dbReference type="Gene3D" id="3.40.50.1700">
    <property type="entry name" value="Glycoside hydrolase family 3 C-terminal domain"/>
    <property type="match status" value="1"/>
</dbReference>
<reference evidence="8" key="2">
    <citation type="submission" date="2019-06" db="EMBL/GenBank/DDBJ databases">
        <title>Genomics analysis of Aphanomyces spp. identifies a new class of oomycete effector associated with host adaptation.</title>
        <authorList>
            <person name="Gaulin E."/>
        </authorList>
    </citation>
    <scope>NUCLEOTIDE SEQUENCE</scope>
    <source>
        <strain evidence="8">CBS 578.67</strain>
    </source>
</reference>
<dbReference type="Proteomes" id="UP000332933">
    <property type="component" value="Unassembled WGS sequence"/>
</dbReference>
<evidence type="ECO:0000259" key="7">
    <source>
        <dbReference type="Pfam" id="PF01915"/>
    </source>
</evidence>
<evidence type="ECO:0000256" key="1">
    <source>
        <dbReference type="ARBA" id="ARBA00000448"/>
    </source>
</evidence>
<gene>
    <name evidence="9" type="primary">Aste57867_23196</name>
    <name evidence="8" type="ORF">As57867_023125</name>
    <name evidence="9" type="ORF">ASTE57867_23196</name>
</gene>
<dbReference type="EMBL" id="VJMH01007230">
    <property type="protein sequence ID" value="KAF0684851.1"/>
    <property type="molecule type" value="Genomic_DNA"/>
</dbReference>
<dbReference type="InterPro" id="IPR002772">
    <property type="entry name" value="Glyco_hydro_3_C"/>
</dbReference>
<evidence type="ECO:0000256" key="6">
    <source>
        <dbReference type="ARBA" id="ARBA00023295"/>
    </source>
</evidence>
<keyword evidence="6" id="KW-0326">Glycosidase</keyword>
<evidence type="ECO:0000313" key="8">
    <source>
        <dbReference type="EMBL" id="KAF0684851.1"/>
    </source>
</evidence>
<sequence length="438" mass="47173">MGTYIGVNGVPLAASAKLHQGLRRHDLKFQGMMVTDWGEVYLLNSHYHVVTSDQDATHLSLSESTYDVCMVPYDTTFADYSKTLVAQNKVLLFQESVQRILKLELDLGLFETPVPGADVANDVGDAASEAAALAIARESIVLLKNTNNMLPLKSSASVFLTGPAADDIGMLCGGWTYYWQGIAGGHDLIPHGQTIKQAMRGSTDIYQGVDMDVAGYQPRQTTGEPTRVHGNDDQPALPSGLITYVQALATTNTKLILVLAFGRPRLLNGIADLAVAVLWAGLPCEMGGQAFSDVLFGAVNPSGKLAAIHLPQGRRLLQLGHAILLSNPRSLHQVGGECLVPCRMALWRGVELHVVCANQKLTISVTITNTGTMAGQEVVMLFVTPPPSATRAIVDTKLLKKFTKIQLNPSQAKTVVRFGRGRLGLPHGKHWPWAQQGG</sequence>
<dbReference type="GO" id="GO:0009251">
    <property type="term" value="P:glucan catabolic process"/>
    <property type="evidence" value="ECO:0007669"/>
    <property type="project" value="TreeGrafter"/>
</dbReference>
<protein>
    <recommendedName>
        <fullName evidence="3">beta-glucosidase</fullName>
        <ecNumber evidence="3">3.2.1.21</ecNumber>
    </recommendedName>
</protein>
<dbReference type="InterPro" id="IPR036881">
    <property type="entry name" value="Glyco_hydro_3_C_sf"/>
</dbReference>
<evidence type="ECO:0000313" key="9">
    <source>
        <dbReference type="EMBL" id="VFT99843.1"/>
    </source>
</evidence>
<dbReference type="GO" id="GO:0008422">
    <property type="term" value="F:beta-glucosidase activity"/>
    <property type="evidence" value="ECO:0007669"/>
    <property type="project" value="UniProtKB-EC"/>
</dbReference>
<reference evidence="9 10" key="1">
    <citation type="submission" date="2019-03" db="EMBL/GenBank/DDBJ databases">
        <authorList>
            <person name="Gaulin E."/>
            <person name="Dumas B."/>
        </authorList>
    </citation>
    <scope>NUCLEOTIDE SEQUENCE [LARGE SCALE GENOMIC DNA]</scope>
    <source>
        <strain evidence="9">CBS 568.67</strain>
    </source>
</reference>
<keyword evidence="5" id="KW-0378">Hydrolase</keyword>
<evidence type="ECO:0000256" key="3">
    <source>
        <dbReference type="ARBA" id="ARBA00012744"/>
    </source>
</evidence>
<dbReference type="SUPFAM" id="SSF52279">
    <property type="entry name" value="Beta-D-glucan exohydrolase, C-terminal domain"/>
    <property type="match status" value="1"/>
</dbReference>
<dbReference type="InterPro" id="IPR017853">
    <property type="entry name" value="GH"/>
</dbReference>
<comment type="catalytic activity">
    <reaction evidence="1">
        <text>Hydrolysis of terminal, non-reducing beta-D-glucosyl residues with release of beta-D-glucose.</text>
        <dbReference type="EC" id="3.2.1.21"/>
    </reaction>
</comment>
<dbReference type="EC" id="3.2.1.21" evidence="3"/>